<reference evidence="3" key="1">
    <citation type="submission" date="2018-12" db="EMBL/GenBank/DDBJ databases">
        <title>Bacillus chawlae sp. nov., Bacillus glennii sp. nov., and Bacillus saganii sp. nov. Isolated from the Vehicle Assembly Building at Kennedy Space Center where the Viking Spacecraft were Assembled.</title>
        <authorList>
            <person name="Seuylemezian A."/>
            <person name="Vaishampayan P."/>
        </authorList>
    </citation>
    <scope>NUCLEOTIDE SEQUENCE [LARGE SCALE GENOMIC DNA]</scope>
    <source>
        <strain evidence="3">DSM 13966</strain>
    </source>
</reference>
<name>A0A3R9DVW4_9BACI</name>
<sequence>MEIRERDLYPADEERRLRDELTKARNNRDRDKQRIIEGKLVKLYVSQAEYFKMAEKPDPYIAMKYLQKAVRIQVDHPVANYRLGYLFYRNKEFARAILHFERALDGSETEGLNDTQALLANMFLVNCGIRIAKESIQEVQSIEENFYSDLEQERIEKYRKEVLVLDEGIFERMFYKKIEDGVETRINDIEFGTYHPEGKQVLLKISDKGRELILPGGLNYDLNPVAFYMFYAFLSTDIPLTYRDIKVKIQLWSEMEVNEDYIRQIISRLSRSIPVWNQIIDSTRVVNPDTNRQVVAFKLVEGFSSCILCRGDEVLPGEY</sequence>
<evidence type="ECO:0000256" key="1">
    <source>
        <dbReference type="PROSITE-ProRule" id="PRU00339"/>
    </source>
</evidence>
<dbReference type="PROSITE" id="PS50005">
    <property type="entry name" value="TPR"/>
    <property type="match status" value="1"/>
</dbReference>
<organism evidence="2 3">
    <name type="scientific">Mesobacillus subterraneus</name>
    <dbReference type="NCBI Taxonomy" id="285983"/>
    <lineage>
        <taxon>Bacteria</taxon>
        <taxon>Bacillati</taxon>
        <taxon>Bacillota</taxon>
        <taxon>Bacilli</taxon>
        <taxon>Bacillales</taxon>
        <taxon>Bacillaceae</taxon>
        <taxon>Mesobacillus</taxon>
    </lineage>
</organism>
<protein>
    <submittedName>
        <fullName evidence="2">Uncharacterized protein</fullName>
    </submittedName>
</protein>
<dbReference type="SUPFAM" id="SSF81901">
    <property type="entry name" value="HCP-like"/>
    <property type="match status" value="1"/>
</dbReference>
<feature type="repeat" description="TPR" evidence="1">
    <location>
        <begin position="77"/>
        <end position="110"/>
    </location>
</feature>
<proteinExistence type="predicted"/>
<dbReference type="Proteomes" id="UP000279911">
    <property type="component" value="Unassembled WGS sequence"/>
</dbReference>
<dbReference type="InterPro" id="IPR019734">
    <property type="entry name" value="TPR_rpt"/>
</dbReference>
<dbReference type="RefSeq" id="WP_125478547.1">
    <property type="nucleotide sequence ID" value="NZ_RSFW01000006.1"/>
</dbReference>
<keyword evidence="1" id="KW-0802">TPR repeat</keyword>
<evidence type="ECO:0000313" key="3">
    <source>
        <dbReference type="Proteomes" id="UP000279911"/>
    </source>
</evidence>
<comment type="caution">
    <text evidence="2">The sequence shown here is derived from an EMBL/GenBank/DDBJ whole genome shotgun (WGS) entry which is preliminary data.</text>
</comment>
<evidence type="ECO:0000313" key="2">
    <source>
        <dbReference type="EMBL" id="RSD28584.1"/>
    </source>
</evidence>
<dbReference type="EMBL" id="RSFW01000006">
    <property type="protein sequence ID" value="RSD28584.1"/>
    <property type="molecule type" value="Genomic_DNA"/>
</dbReference>
<gene>
    <name evidence="2" type="ORF">EJA10_03075</name>
</gene>
<dbReference type="Gene3D" id="1.25.40.10">
    <property type="entry name" value="Tetratricopeptide repeat domain"/>
    <property type="match status" value="1"/>
</dbReference>
<dbReference type="InterPro" id="IPR011990">
    <property type="entry name" value="TPR-like_helical_dom_sf"/>
</dbReference>
<accession>A0A3R9DVW4</accession>
<dbReference type="AlphaFoldDB" id="A0A3R9DVW4"/>
<dbReference type="OrthoDB" id="2959555at2"/>